<dbReference type="PRINTS" id="PR00081">
    <property type="entry name" value="GDHRDH"/>
</dbReference>
<feature type="region of interest" description="Disordered" evidence="2">
    <location>
        <begin position="321"/>
        <end position="341"/>
    </location>
</feature>
<keyword evidence="3" id="KW-1185">Reference proteome</keyword>
<dbReference type="InterPro" id="IPR002347">
    <property type="entry name" value="SDR_fam"/>
</dbReference>
<proteinExistence type="predicted"/>
<sequence>VPTLPSSFQPEIRGRPPLAAALGCSEAFLSQLLTFVELRDRDRPDMSTFIARTCWGPINKGIVLAACGRGRRVKTGTAAYSGKEILDGRTVVVTGATQGIGLAAAKDFADGAPHVILACRNLQKCHDVANHHSLPGDEREGALLGAGTWPATSPCASSSSAEPAPTPAVDALVLNAGVMSYRPVDTPPMMSKPGRRDRAGWRRSLESWFVTCKKALPKGEVDWLASCLSEQPAELRAGPEKSYAQSKLFQMMFVRQLSKKAGRRGLNRDGECGGAGLHGHEYHRACGSAALPGVPLPDDFVCGTLPHLQVPFQGAASVVKAGGQRGADGRGRSGAGGETERRGAAAEVAKLADLHGEQLWRLSEGCLPKALTAFNSLSVAMATSPAPP</sequence>
<name>A0A1I8FCX3_9PLAT</name>
<evidence type="ECO:0000256" key="2">
    <source>
        <dbReference type="SAM" id="MobiDB-lite"/>
    </source>
</evidence>
<reference evidence="4" key="1">
    <citation type="submission" date="2016-11" db="UniProtKB">
        <authorList>
            <consortium name="WormBaseParasite"/>
        </authorList>
    </citation>
    <scope>IDENTIFICATION</scope>
</reference>
<dbReference type="Gene3D" id="3.40.50.720">
    <property type="entry name" value="NAD(P)-binding Rossmann-like Domain"/>
    <property type="match status" value="1"/>
</dbReference>
<dbReference type="Pfam" id="PF00106">
    <property type="entry name" value="adh_short"/>
    <property type="match status" value="1"/>
</dbReference>
<dbReference type="GO" id="GO:0016491">
    <property type="term" value="F:oxidoreductase activity"/>
    <property type="evidence" value="ECO:0007669"/>
    <property type="project" value="UniProtKB-KW"/>
</dbReference>
<dbReference type="AlphaFoldDB" id="A0A1I8FCX3"/>
<keyword evidence="1" id="KW-0560">Oxidoreductase</keyword>
<dbReference type="InterPro" id="IPR036291">
    <property type="entry name" value="NAD(P)-bd_dom_sf"/>
</dbReference>
<dbReference type="SUPFAM" id="SSF51735">
    <property type="entry name" value="NAD(P)-binding Rossmann-fold domains"/>
    <property type="match status" value="1"/>
</dbReference>
<evidence type="ECO:0000256" key="1">
    <source>
        <dbReference type="ARBA" id="ARBA00023002"/>
    </source>
</evidence>
<dbReference type="Proteomes" id="UP000095280">
    <property type="component" value="Unplaced"/>
</dbReference>
<evidence type="ECO:0000313" key="4">
    <source>
        <dbReference type="WBParaSite" id="maker-unitig_29778-snap-gene-0.2-mRNA-1"/>
    </source>
</evidence>
<dbReference type="WBParaSite" id="maker-unitig_29778-snap-gene-0.2-mRNA-1">
    <property type="protein sequence ID" value="maker-unitig_29778-snap-gene-0.2-mRNA-1"/>
    <property type="gene ID" value="maker-unitig_29778-snap-gene-0.2"/>
</dbReference>
<accession>A0A1I8FCX3</accession>
<evidence type="ECO:0000313" key="3">
    <source>
        <dbReference type="Proteomes" id="UP000095280"/>
    </source>
</evidence>
<organism evidence="3 4">
    <name type="scientific">Macrostomum lignano</name>
    <dbReference type="NCBI Taxonomy" id="282301"/>
    <lineage>
        <taxon>Eukaryota</taxon>
        <taxon>Metazoa</taxon>
        <taxon>Spiralia</taxon>
        <taxon>Lophotrochozoa</taxon>
        <taxon>Platyhelminthes</taxon>
        <taxon>Rhabditophora</taxon>
        <taxon>Macrostomorpha</taxon>
        <taxon>Macrostomida</taxon>
        <taxon>Macrostomidae</taxon>
        <taxon>Macrostomum</taxon>
    </lineage>
</organism>
<dbReference type="PANTHER" id="PTHR43157:SF31">
    <property type="entry name" value="PHOSPHATIDYLINOSITOL-GLYCAN BIOSYNTHESIS CLASS F PROTEIN"/>
    <property type="match status" value="1"/>
</dbReference>
<protein>
    <submittedName>
        <fullName evidence="4">Protochlorophyllide reductase</fullName>
    </submittedName>
</protein>
<dbReference type="PANTHER" id="PTHR43157">
    <property type="entry name" value="PHOSPHATIDYLINOSITOL-GLYCAN BIOSYNTHESIS CLASS F PROTEIN-RELATED"/>
    <property type="match status" value="1"/>
</dbReference>